<reference evidence="4" key="1">
    <citation type="submission" date="2020-10" db="EMBL/GenBank/DDBJ databases">
        <title>Microbiome of the Black Sea water column analyzed by genome centric metagenomics.</title>
        <authorList>
            <person name="Cabello-Yeves P.J."/>
            <person name="Callieri C."/>
            <person name="Picazo A."/>
            <person name="Mehrshad M."/>
            <person name="Haro-Moreno J.M."/>
            <person name="Roda-Garcia J."/>
            <person name="Dzembekova N."/>
            <person name="Slabakova V."/>
            <person name="Slabakova N."/>
            <person name="Moncheva S."/>
            <person name="Rodriguez-Valera F."/>
        </authorList>
    </citation>
    <scope>NUCLEOTIDE SEQUENCE</scope>
    <source>
        <strain evidence="4">BS307-5m-G50</strain>
    </source>
</reference>
<comment type="catalytic activity">
    <reaction evidence="1">
        <text>uridine(34) in tRNA + AH2 + O2 = 5-hydroxyuridine(34) in tRNA + A + H2O</text>
        <dbReference type="Rhea" id="RHEA:64224"/>
        <dbReference type="Rhea" id="RHEA-COMP:11727"/>
        <dbReference type="Rhea" id="RHEA-COMP:13381"/>
        <dbReference type="ChEBI" id="CHEBI:13193"/>
        <dbReference type="ChEBI" id="CHEBI:15377"/>
        <dbReference type="ChEBI" id="CHEBI:15379"/>
        <dbReference type="ChEBI" id="CHEBI:17499"/>
        <dbReference type="ChEBI" id="CHEBI:65315"/>
        <dbReference type="ChEBI" id="CHEBI:136877"/>
    </reaction>
</comment>
<dbReference type="CDD" id="cd01518">
    <property type="entry name" value="RHOD_YceA"/>
    <property type="match status" value="1"/>
</dbReference>
<accession>A0A937I5C9</accession>
<name>A0A937I5C9_9GAMM</name>
<evidence type="ECO:0000259" key="3">
    <source>
        <dbReference type="PROSITE" id="PS50206"/>
    </source>
</evidence>
<dbReference type="InterPro" id="IPR040503">
    <property type="entry name" value="TRHO_N"/>
</dbReference>
<dbReference type="SMART" id="SM00450">
    <property type="entry name" value="RHOD"/>
    <property type="match status" value="1"/>
</dbReference>
<dbReference type="SUPFAM" id="SSF52821">
    <property type="entry name" value="Rhodanese/Cell cycle control phosphatase"/>
    <property type="match status" value="1"/>
</dbReference>
<evidence type="ECO:0000256" key="2">
    <source>
        <dbReference type="SAM" id="MobiDB-lite"/>
    </source>
</evidence>
<dbReference type="Proteomes" id="UP000711391">
    <property type="component" value="Unassembled WGS sequence"/>
</dbReference>
<comment type="function">
    <text evidence="1">Catalyzes oxygen-dependent 5-hydroxyuridine (ho5U) modification at position 34 in tRNAs.</text>
</comment>
<feature type="domain" description="Rhodanese" evidence="3">
    <location>
        <begin position="121"/>
        <end position="218"/>
    </location>
</feature>
<proteinExistence type="inferred from homology"/>
<evidence type="ECO:0000256" key="1">
    <source>
        <dbReference type="HAMAP-Rule" id="MF_00469"/>
    </source>
</evidence>
<dbReference type="InterPro" id="IPR001763">
    <property type="entry name" value="Rhodanese-like_dom"/>
</dbReference>
<feature type="compositionally biased region" description="Basic and acidic residues" evidence="2">
    <location>
        <begin position="302"/>
        <end position="311"/>
    </location>
</feature>
<sequence length="311" mass="35896">MYTVAALYKFSSVDDPNTLQNKIRKRFKQLKIYGTILIGKEGINGTISAEKKNLQKAVEYIRSIQGFKNIDIKFSHSEINPFVRLKIKLKNEIVTIGDDSINPNEVVGQYVEPKNWNSLIEDKDTILIDTRNNYEYSIGTFKNAINPNTIKFRDFPDWVKNQNFTKEDKSNKKIAMFCTGGIRCEKASSMMIKEGFKNVSHLKGGILNYFKEVDEENSLWGGECFVFDDRVSVKHDLSEGSYDMCHGCRMPITEEDKKSKLYIRGVACPSCYYQTSEEQKSRYMSRQKQVDLAKKRNQKHIGPKEEVQIKS</sequence>
<dbReference type="Pfam" id="PF17773">
    <property type="entry name" value="UPF0176_N"/>
    <property type="match status" value="1"/>
</dbReference>
<organism evidence="4 5">
    <name type="scientific">SAR86 cluster bacterium</name>
    <dbReference type="NCBI Taxonomy" id="2030880"/>
    <lineage>
        <taxon>Bacteria</taxon>
        <taxon>Pseudomonadati</taxon>
        <taxon>Pseudomonadota</taxon>
        <taxon>Gammaproteobacteria</taxon>
        <taxon>SAR86 cluster</taxon>
    </lineage>
</organism>
<dbReference type="Pfam" id="PF00581">
    <property type="entry name" value="Rhodanese"/>
    <property type="match status" value="1"/>
</dbReference>
<dbReference type="PROSITE" id="PS50206">
    <property type="entry name" value="RHODANESE_3"/>
    <property type="match status" value="1"/>
</dbReference>
<dbReference type="PANTHER" id="PTHR43268:SF3">
    <property type="entry name" value="RHODANESE-LIKE DOMAIN-CONTAINING PROTEIN 7-RELATED"/>
    <property type="match status" value="1"/>
</dbReference>
<dbReference type="InterPro" id="IPR020936">
    <property type="entry name" value="TrhO"/>
</dbReference>
<comment type="similarity">
    <text evidence="1">Belongs to the TrhO family.</text>
</comment>
<feature type="region of interest" description="Disordered" evidence="2">
    <location>
        <begin position="283"/>
        <end position="311"/>
    </location>
</feature>
<dbReference type="GO" id="GO:0016705">
    <property type="term" value="F:oxidoreductase activity, acting on paired donors, with incorporation or reduction of molecular oxygen"/>
    <property type="evidence" value="ECO:0007669"/>
    <property type="project" value="UniProtKB-UniRule"/>
</dbReference>
<dbReference type="HAMAP" id="MF_00469">
    <property type="entry name" value="TrhO"/>
    <property type="match status" value="1"/>
</dbReference>
<dbReference type="AlphaFoldDB" id="A0A937I5C9"/>
<comment type="caution">
    <text evidence="4">The sequence shown here is derived from an EMBL/GenBank/DDBJ whole genome shotgun (WGS) entry which is preliminary data.</text>
</comment>
<dbReference type="InterPro" id="IPR036873">
    <property type="entry name" value="Rhodanese-like_dom_sf"/>
</dbReference>
<dbReference type="EMBL" id="JADHQD010000014">
    <property type="protein sequence ID" value="MBL6818370.1"/>
    <property type="molecule type" value="Genomic_DNA"/>
</dbReference>
<dbReference type="GO" id="GO:0006400">
    <property type="term" value="P:tRNA modification"/>
    <property type="evidence" value="ECO:0007669"/>
    <property type="project" value="UniProtKB-UniRule"/>
</dbReference>
<dbReference type="PANTHER" id="PTHR43268">
    <property type="entry name" value="THIOSULFATE SULFURTRANSFERASE/RHODANESE-LIKE DOMAIN-CONTAINING PROTEIN 2"/>
    <property type="match status" value="1"/>
</dbReference>
<keyword evidence="1" id="KW-0560">Oxidoreductase</keyword>
<dbReference type="Gene3D" id="3.30.70.100">
    <property type="match status" value="1"/>
</dbReference>
<dbReference type="Gene3D" id="3.40.250.10">
    <property type="entry name" value="Rhodanese-like domain"/>
    <property type="match status" value="1"/>
</dbReference>
<evidence type="ECO:0000313" key="5">
    <source>
        <dbReference type="Proteomes" id="UP000711391"/>
    </source>
</evidence>
<evidence type="ECO:0000313" key="4">
    <source>
        <dbReference type="EMBL" id="MBL6818370.1"/>
    </source>
</evidence>
<dbReference type="EC" id="1.14.-.-" evidence="1"/>
<keyword evidence="1" id="KW-0819">tRNA processing</keyword>
<gene>
    <name evidence="1" type="primary">trhO</name>
    <name evidence="4" type="ORF">ISQ64_03080</name>
</gene>
<protein>
    <recommendedName>
        <fullName evidence="1">tRNA uridine(34) hydroxylase</fullName>
        <ecNumber evidence="1">1.14.-.-</ecNumber>
    </recommendedName>
    <alternativeName>
        <fullName evidence="1">tRNA hydroxylation protein O</fullName>
    </alternativeName>
</protein>
<dbReference type="NCBIfam" id="NF001136">
    <property type="entry name" value="PRK00142.1-4"/>
    <property type="match status" value="1"/>
</dbReference>